<dbReference type="SUPFAM" id="SSF48452">
    <property type="entry name" value="TPR-like"/>
    <property type="match status" value="3"/>
</dbReference>
<dbReference type="CDD" id="cd15831">
    <property type="entry name" value="BTAD"/>
    <property type="match status" value="1"/>
</dbReference>
<name>A0ABP6H520_9ACTN</name>
<dbReference type="Pfam" id="PF00486">
    <property type="entry name" value="Trans_reg_C"/>
    <property type="match status" value="1"/>
</dbReference>
<dbReference type="Proteomes" id="UP001501842">
    <property type="component" value="Unassembled WGS sequence"/>
</dbReference>
<evidence type="ECO:0000256" key="2">
    <source>
        <dbReference type="ARBA" id="ARBA00023015"/>
    </source>
</evidence>
<dbReference type="EMBL" id="BAAATZ010000032">
    <property type="protein sequence ID" value="GAA2736261.1"/>
    <property type="molecule type" value="Genomic_DNA"/>
</dbReference>
<protein>
    <submittedName>
        <fullName evidence="8">BTAD domain-containing putative transcriptional regulator</fullName>
    </submittedName>
</protein>
<dbReference type="SMART" id="SM00862">
    <property type="entry name" value="Trans_reg_C"/>
    <property type="match status" value="1"/>
</dbReference>
<comment type="similarity">
    <text evidence="1">Belongs to the AfsR/DnrI/RedD regulatory family.</text>
</comment>
<evidence type="ECO:0000313" key="9">
    <source>
        <dbReference type="Proteomes" id="UP001501842"/>
    </source>
</evidence>
<dbReference type="PROSITE" id="PS51755">
    <property type="entry name" value="OMPR_PHOB"/>
    <property type="match status" value="1"/>
</dbReference>
<dbReference type="SMART" id="SM00028">
    <property type="entry name" value="TPR"/>
    <property type="match status" value="4"/>
</dbReference>
<dbReference type="PANTHER" id="PTHR35807:SF1">
    <property type="entry name" value="TRANSCRIPTIONAL REGULATOR REDD"/>
    <property type="match status" value="1"/>
</dbReference>
<accession>A0ABP6H520</accession>
<gene>
    <name evidence="8" type="ORF">GCM10010439_62910</name>
</gene>
<dbReference type="InterPro" id="IPR001867">
    <property type="entry name" value="OmpR/PhoB-type_DNA-bd"/>
</dbReference>
<evidence type="ECO:0000259" key="7">
    <source>
        <dbReference type="PROSITE" id="PS51755"/>
    </source>
</evidence>
<keyword evidence="3 5" id="KW-0238">DNA-binding</keyword>
<dbReference type="Gene3D" id="1.10.10.10">
    <property type="entry name" value="Winged helix-like DNA-binding domain superfamily/Winged helix DNA-binding domain"/>
    <property type="match status" value="1"/>
</dbReference>
<dbReference type="InterPro" id="IPR036388">
    <property type="entry name" value="WH-like_DNA-bd_sf"/>
</dbReference>
<dbReference type="SUPFAM" id="SSF46894">
    <property type="entry name" value="C-terminal effector domain of the bipartite response regulators"/>
    <property type="match status" value="1"/>
</dbReference>
<dbReference type="InterPro" id="IPR016032">
    <property type="entry name" value="Sig_transdc_resp-reg_C-effctor"/>
</dbReference>
<comment type="caution">
    <text evidence="8">The sequence shown here is derived from an EMBL/GenBank/DDBJ whole genome shotgun (WGS) entry which is preliminary data.</text>
</comment>
<evidence type="ECO:0000256" key="5">
    <source>
        <dbReference type="PROSITE-ProRule" id="PRU01091"/>
    </source>
</evidence>
<evidence type="ECO:0000256" key="3">
    <source>
        <dbReference type="ARBA" id="ARBA00023125"/>
    </source>
</evidence>
<sequence>MLGTSASGTGPERLAFGILGPLQVQGPHGPVRIPPGRQETIFAALLLEANRVVSTDYLVDLIWDEDPPDTARTQVQICVSRLRKILAEAGLTAAIATRPPGYRLETGDEELDLTVFNRTVGEARVLVKEGRTAEAAELLRSVVDLWRGPCLSGVASEALRTKALRLDEDRLAAIETHLELELGLGRHHQLVGEIGRLVHEHPLRERLRAQYMLALYRSGRQAEALDAYRAGRDLLVEELGLEPGEDLRLLETAILSGDPALQPDARPREPVAEPPRRAPAYREEKPHQLPADTADFVGDPGLTGAVADALGTAGRAVPVVILVGRPGVGKSTLATHIAHRLGDEAFPDGQLYCDLRGTSTEPVAAKEVLGRFLRALGIPGTVIPDSTDERAEMYRTLLATQRTLVVLDDAAGESQIAPLLPGSGNCAMLVTSRARLTGLPGARRFELDVLDVEQSIDLLRRVVGPERTDREPQAAVALVRAVGGLPLALRIVASRLAARPHWSLASMVQRLADERHRLDELAHGEMTVRASLSLTHDGLPAQHRRLLRLLSLADGPVLPGWLAGALLDDDRPRPADLLEALVDVQMLDVVAVEPTGEFRYRFHEIIRMFAREQLAEHDSPAARRAAAERMTGGWLALAEQAHRKIYGGDFTVLHGRAPRWRFPDGYAAELLADPLDWMDREHVNLVAAVDQAAQAGLDEACWDLATTMVSLFEPRGYTDLWERTHQRALEAVRRAGSERGTAALLASLGTLHLNRRQPALSRAYLDEALALFDRLDDRHGAALCLRDLALLERLSGRDDRALELYELAMRDFDRVGDIVGRAIVLTQSVPIVDRRGEGERALARLEEALAIYRSVGYSGGEARALRRLGQMLLQRGEAVEAEGKLAEALALVRAGGDLIGESHLLGNLGELHLALGRGERARPFLLQALAIREQIMDADGAAAIRRELDGLPEAPGGPDPLRAALPEG</sequence>
<dbReference type="Pfam" id="PF13424">
    <property type="entry name" value="TPR_12"/>
    <property type="match status" value="2"/>
</dbReference>
<dbReference type="InterPro" id="IPR027417">
    <property type="entry name" value="P-loop_NTPase"/>
</dbReference>
<keyword evidence="4" id="KW-0804">Transcription</keyword>
<evidence type="ECO:0000256" key="1">
    <source>
        <dbReference type="ARBA" id="ARBA00005820"/>
    </source>
</evidence>
<feature type="domain" description="OmpR/PhoB-type" evidence="7">
    <location>
        <begin position="4"/>
        <end position="106"/>
    </location>
</feature>
<dbReference type="InterPro" id="IPR005158">
    <property type="entry name" value="BTAD"/>
</dbReference>
<dbReference type="InterPro" id="IPR051677">
    <property type="entry name" value="AfsR-DnrI-RedD_regulator"/>
</dbReference>
<evidence type="ECO:0000256" key="4">
    <source>
        <dbReference type="ARBA" id="ARBA00023163"/>
    </source>
</evidence>
<dbReference type="Pfam" id="PF00931">
    <property type="entry name" value="NB-ARC"/>
    <property type="match status" value="1"/>
</dbReference>
<organism evidence="8 9">
    <name type="scientific">Actinocorallia aurantiaca</name>
    <dbReference type="NCBI Taxonomy" id="46204"/>
    <lineage>
        <taxon>Bacteria</taxon>
        <taxon>Bacillati</taxon>
        <taxon>Actinomycetota</taxon>
        <taxon>Actinomycetes</taxon>
        <taxon>Streptosporangiales</taxon>
        <taxon>Thermomonosporaceae</taxon>
        <taxon>Actinocorallia</taxon>
    </lineage>
</organism>
<feature type="region of interest" description="Disordered" evidence="6">
    <location>
        <begin position="949"/>
        <end position="968"/>
    </location>
</feature>
<keyword evidence="2" id="KW-0805">Transcription regulation</keyword>
<reference evidence="9" key="1">
    <citation type="journal article" date="2019" name="Int. J. Syst. Evol. Microbiol.">
        <title>The Global Catalogue of Microorganisms (GCM) 10K type strain sequencing project: providing services to taxonomists for standard genome sequencing and annotation.</title>
        <authorList>
            <consortium name="The Broad Institute Genomics Platform"/>
            <consortium name="The Broad Institute Genome Sequencing Center for Infectious Disease"/>
            <person name="Wu L."/>
            <person name="Ma J."/>
        </authorList>
    </citation>
    <scope>NUCLEOTIDE SEQUENCE [LARGE SCALE GENOMIC DNA]</scope>
    <source>
        <strain evidence="9">JCM 8201</strain>
    </source>
</reference>
<keyword evidence="9" id="KW-1185">Reference proteome</keyword>
<proteinExistence type="inferred from homology"/>
<feature type="DNA-binding region" description="OmpR/PhoB-type" evidence="5">
    <location>
        <begin position="4"/>
        <end position="106"/>
    </location>
</feature>
<dbReference type="PRINTS" id="PR00364">
    <property type="entry name" value="DISEASERSIST"/>
</dbReference>
<evidence type="ECO:0000256" key="6">
    <source>
        <dbReference type="SAM" id="MobiDB-lite"/>
    </source>
</evidence>
<dbReference type="Gene3D" id="1.25.40.10">
    <property type="entry name" value="Tetratricopeptide repeat domain"/>
    <property type="match status" value="2"/>
</dbReference>
<dbReference type="SMART" id="SM01043">
    <property type="entry name" value="BTAD"/>
    <property type="match status" value="1"/>
</dbReference>
<dbReference type="InterPro" id="IPR019734">
    <property type="entry name" value="TPR_rpt"/>
</dbReference>
<dbReference type="InterPro" id="IPR002182">
    <property type="entry name" value="NB-ARC"/>
</dbReference>
<dbReference type="Gene3D" id="3.40.50.300">
    <property type="entry name" value="P-loop containing nucleotide triphosphate hydrolases"/>
    <property type="match status" value="1"/>
</dbReference>
<dbReference type="Pfam" id="PF03704">
    <property type="entry name" value="BTAD"/>
    <property type="match status" value="1"/>
</dbReference>
<evidence type="ECO:0000313" key="8">
    <source>
        <dbReference type="EMBL" id="GAA2736261.1"/>
    </source>
</evidence>
<dbReference type="SUPFAM" id="SSF52540">
    <property type="entry name" value="P-loop containing nucleoside triphosphate hydrolases"/>
    <property type="match status" value="1"/>
</dbReference>
<dbReference type="PANTHER" id="PTHR35807">
    <property type="entry name" value="TRANSCRIPTIONAL REGULATOR REDD-RELATED"/>
    <property type="match status" value="1"/>
</dbReference>
<dbReference type="InterPro" id="IPR003593">
    <property type="entry name" value="AAA+_ATPase"/>
</dbReference>
<feature type="region of interest" description="Disordered" evidence="6">
    <location>
        <begin position="258"/>
        <end position="286"/>
    </location>
</feature>
<dbReference type="SMART" id="SM00382">
    <property type="entry name" value="AAA"/>
    <property type="match status" value="1"/>
</dbReference>
<feature type="compositionally biased region" description="Basic and acidic residues" evidence="6">
    <location>
        <begin position="265"/>
        <end position="286"/>
    </location>
</feature>
<dbReference type="InterPro" id="IPR011990">
    <property type="entry name" value="TPR-like_helical_dom_sf"/>
</dbReference>